<feature type="compositionally biased region" description="Low complexity" evidence="1">
    <location>
        <begin position="143"/>
        <end position="162"/>
    </location>
</feature>
<comment type="caution">
    <text evidence="2">The sequence shown here is derived from an EMBL/GenBank/DDBJ whole genome shotgun (WGS) entry which is preliminary data.</text>
</comment>
<feature type="region of interest" description="Disordered" evidence="1">
    <location>
        <begin position="1"/>
        <end position="24"/>
    </location>
</feature>
<feature type="compositionally biased region" description="Polar residues" evidence="1">
    <location>
        <begin position="120"/>
        <end position="129"/>
    </location>
</feature>
<evidence type="ECO:0000313" key="2">
    <source>
        <dbReference type="EMBL" id="MER6271914.1"/>
    </source>
</evidence>
<dbReference type="RefSeq" id="WP_351960266.1">
    <property type="nucleotide sequence ID" value="NZ_JBEOZM010000019.1"/>
</dbReference>
<name>A0ABV1TPF9_9ACTN</name>
<gene>
    <name evidence="2" type="ORF">ABT211_32185</name>
</gene>
<accession>A0ABV1TPF9</accession>
<organism evidence="2 3">
    <name type="scientific">Streptomyces sp. 900105755</name>
    <dbReference type="NCBI Taxonomy" id="3154389"/>
    <lineage>
        <taxon>Bacteria</taxon>
        <taxon>Bacillati</taxon>
        <taxon>Actinomycetota</taxon>
        <taxon>Actinomycetes</taxon>
        <taxon>Kitasatosporales</taxon>
        <taxon>Streptomycetaceae</taxon>
        <taxon>Streptomyces</taxon>
    </lineage>
</organism>
<feature type="region of interest" description="Disordered" evidence="1">
    <location>
        <begin position="118"/>
        <end position="177"/>
    </location>
</feature>
<dbReference type="EMBL" id="JBEOZM010000019">
    <property type="protein sequence ID" value="MER6271914.1"/>
    <property type="molecule type" value="Genomic_DNA"/>
</dbReference>
<reference evidence="2 3" key="1">
    <citation type="submission" date="2024-06" db="EMBL/GenBank/DDBJ databases">
        <title>The Natural Products Discovery Center: Release of the First 8490 Sequenced Strains for Exploring Actinobacteria Biosynthetic Diversity.</title>
        <authorList>
            <person name="Kalkreuter E."/>
            <person name="Kautsar S.A."/>
            <person name="Yang D."/>
            <person name="Bader C.D."/>
            <person name="Teijaro C.N."/>
            <person name="Fluegel L."/>
            <person name="Davis C.M."/>
            <person name="Simpson J.R."/>
            <person name="Lauterbach L."/>
            <person name="Steele A.D."/>
            <person name="Gui C."/>
            <person name="Meng S."/>
            <person name="Li G."/>
            <person name="Viehrig K."/>
            <person name="Ye F."/>
            <person name="Su P."/>
            <person name="Kiefer A.F."/>
            <person name="Nichols A."/>
            <person name="Cepeda A.J."/>
            <person name="Yan W."/>
            <person name="Fan B."/>
            <person name="Jiang Y."/>
            <person name="Adhikari A."/>
            <person name="Zheng C.-J."/>
            <person name="Schuster L."/>
            <person name="Cowan T.M."/>
            <person name="Smanski M.J."/>
            <person name="Chevrette M.G."/>
            <person name="De Carvalho L.P.S."/>
            <person name="Shen B."/>
        </authorList>
    </citation>
    <scope>NUCLEOTIDE SEQUENCE [LARGE SCALE GENOMIC DNA]</scope>
    <source>
        <strain evidence="2 3">NPDC001694</strain>
    </source>
</reference>
<evidence type="ECO:0008006" key="4">
    <source>
        <dbReference type="Google" id="ProtNLM"/>
    </source>
</evidence>
<keyword evidence="3" id="KW-1185">Reference proteome</keyword>
<dbReference type="InterPro" id="IPR029063">
    <property type="entry name" value="SAM-dependent_MTases_sf"/>
</dbReference>
<evidence type="ECO:0000256" key="1">
    <source>
        <dbReference type="SAM" id="MobiDB-lite"/>
    </source>
</evidence>
<evidence type="ECO:0000313" key="3">
    <source>
        <dbReference type="Proteomes" id="UP001490365"/>
    </source>
</evidence>
<proteinExistence type="predicted"/>
<sequence>MDDQPAHVLDDLYQEGRAHDGPPADRLLRLRNMTPDAARLISTLIRPGAPRPSWRSTSNGYSAIWFADALRVTGGRLTTVDTDAARVTAALANLERAGARGHADVRHADGAETLAAPRTRPSTWSCSTPSDRRTPATGRTCDAFSSRRASSPSTTRSATATRWPPSANCAPRQPSSPSACTRWATGC</sequence>
<dbReference type="SUPFAM" id="SSF53335">
    <property type="entry name" value="S-adenosyl-L-methionine-dependent methyltransferases"/>
    <property type="match status" value="1"/>
</dbReference>
<protein>
    <recommendedName>
        <fullName evidence="4">Methyltransferase</fullName>
    </recommendedName>
</protein>
<dbReference type="Proteomes" id="UP001490365">
    <property type="component" value="Unassembled WGS sequence"/>
</dbReference>
<dbReference type="Gene3D" id="3.40.50.150">
    <property type="entry name" value="Vaccinia Virus protein VP39"/>
    <property type="match status" value="1"/>
</dbReference>